<sequence>MLGNAIVETANAPGTGTVSLIGAATGRVRFRSQFASGAKVFYWIQDATQLEAGVGTLTHGSPDTISRDTVLWNSAGTTAKLNFAGACTVYCEVPASRMAYIGQNGGLSVDAAGVSLPMYGGTATGNARNIRVACAPAPPALVDGMRVHFRAAFAASTDCTLRVNSLATKPLNVFRAGALVASWTGDWAAGQWLDCFYDAAADCFVLDRPAYADWAPGDVRTTYRSTAAAGWVLMNDGSIGAAGSGATTRANADTWRLYELLWNTVADTWAPVSGGRGASALADFNAGKTLTLPRALGRALAVAGAGSGLTSRALGQWLGAETHALSIAEMPAHNHTGSTGAAGAHSHTASADTQGAHAHLIEFPRGLNGVNQAGGAGQAIGPSSGWSDTQGAHSHTITVNAVSDHTHTVSIANAGGGGAHNNMQPTGFLNVMIKL</sequence>
<evidence type="ECO:0008006" key="4">
    <source>
        <dbReference type="Google" id="ProtNLM"/>
    </source>
</evidence>
<accession>A0A8J2ZFY4</accession>
<dbReference type="SUPFAM" id="SSF88874">
    <property type="entry name" value="Receptor-binding domain of short tail fibre protein gp12"/>
    <property type="match status" value="1"/>
</dbReference>
<gene>
    <name evidence="2" type="ORF">GCM10010964_43690</name>
</gene>
<protein>
    <recommendedName>
        <fullName evidence="4">Tail fiber protein</fullName>
    </recommendedName>
</protein>
<evidence type="ECO:0000313" key="3">
    <source>
        <dbReference type="Proteomes" id="UP000597507"/>
    </source>
</evidence>
<dbReference type="RefSeq" id="WP_188904190.1">
    <property type="nucleotide sequence ID" value="NZ_BMKS01000025.1"/>
</dbReference>
<comment type="caution">
    <text evidence="2">The sequence shown here is derived from an EMBL/GenBank/DDBJ whole genome shotgun (WGS) entry which is preliminary data.</text>
</comment>
<evidence type="ECO:0000313" key="2">
    <source>
        <dbReference type="EMBL" id="GGG51771.1"/>
    </source>
</evidence>
<keyword evidence="3" id="KW-1185">Reference proteome</keyword>
<dbReference type="AlphaFoldDB" id="A0A8J2ZFY4"/>
<feature type="region of interest" description="Disordered" evidence="1">
    <location>
        <begin position="333"/>
        <end position="352"/>
    </location>
</feature>
<dbReference type="Proteomes" id="UP000597507">
    <property type="component" value="Unassembled WGS sequence"/>
</dbReference>
<organism evidence="2 3">
    <name type="scientific">Caldovatus sediminis</name>
    <dbReference type="NCBI Taxonomy" id="2041189"/>
    <lineage>
        <taxon>Bacteria</taxon>
        <taxon>Pseudomonadati</taxon>
        <taxon>Pseudomonadota</taxon>
        <taxon>Alphaproteobacteria</taxon>
        <taxon>Acetobacterales</taxon>
        <taxon>Roseomonadaceae</taxon>
        <taxon>Caldovatus</taxon>
    </lineage>
</organism>
<proteinExistence type="predicted"/>
<dbReference type="EMBL" id="BMKS01000025">
    <property type="protein sequence ID" value="GGG51771.1"/>
    <property type="molecule type" value="Genomic_DNA"/>
</dbReference>
<feature type="compositionally biased region" description="Low complexity" evidence="1">
    <location>
        <begin position="335"/>
        <end position="351"/>
    </location>
</feature>
<name>A0A8J2ZFY4_9PROT</name>
<reference evidence="2 3" key="1">
    <citation type="journal article" date="2014" name="Int. J. Syst. Evol. Microbiol.">
        <title>Complete genome sequence of Corynebacterium casei LMG S-19264T (=DSM 44701T), isolated from a smear-ripened cheese.</title>
        <authorList>
            <consortium name="US DOE Joint Genome Institute (JGI-PGF)"/>
            <person name="Walter F."/>
            <person name="Albersmeier A."/>
            <person name="Kalinowski J."/>
            <person name="Ruckert C."/>
        </authorList>
    </citation>
    <scope>NUCLEOTIDE SEQUENCE [LARGE SCALE GENOMIC DNA]</scope>
    <source>
        <strain evidence="2 3">CGMCC 1.16330</strain>
    </source>
</reference>
<evidence type="ECO:0000256" key="1">
    <source>
        <dbReference type="SAM" id="MobiDB-lite"/>
    </source>
</evidence>